<dbReference type="GeneID" id="6504464"/>
<keyword evidence="2" id="KW-1185">Reference proteome</keyword>
<dbReference type="EMBL" id="CH902640">
    <property type="protein sequence ID" value="EDV38272.1"/>
    <property type="molecule type" value="Genomic_DNA"/>
</dbReference>
<dbReference type="AlphaFoldDB" id="B3N068"/>
<evidence type="ECO:0000313" key="1">
    <source>
        <dbReference type="EMBL" id="EDV38272.1"/>
    </source>
</evidence>
<accession>B3N068</accession>
<gene>
    <name evidence="1" type="primary">Dana\GF21793</name>
    <name evidence="1" type="synonym">dana_GLEANR_5695</name>
    <name evidence="1" type="ORF">GF21793</name>
</gene>
<dbReference type="OMA" id="EWREWLN"/>
<dbReference type="InParanoid" id="B3N068"/>
<dbReference type="OrthoDB" id="7866373at2759"/>
<sequence>MMPPERLEQYKTIFKEILQRLAADLRKYQTNRAAENASILDHAGRLAELSQRLNVVRGTACVELIIACHEKYSKLFMTNMGLSQQLSALSTHKEDFDAQYQSFLDELEQEDPKVPKSLREFSDWINNVLDALYNHDKFLELSLNQMQTPAYVQRQEFLDEFQADLKLPEDVELKLSLGYAKIDRFPMDLSQ</sequence>
<organism evidence="1 2">
    <name type="scientific">Drosophila ananassae</name>
    <name type="common">Fruit fly</name>
    <dbReference type="NCBI Taxonomy" id="7217"/>
    <lineage>
        <taxon>Eukaryota</taxon>
        <taxon>Metazoa</taxon>
        <taxon>Ecdysozoa</taxon>
        <taxon>Arthropoda</taxon>
        <taxon>Hexapoda</taxon>
        <taxon>Insecta</taxon>
        <taxon>Pterygota</taxon>
        <taxon>Neoptera</taxon>
        <taxon>Endopterygota</taxon>
        <taxon>Diptera</taxon>
        <taxon>Brachycera</taxon>
        <taxon>Muscomorpha</taxon>
        <taxon>Ephydroidea</taxon>
        <taxon>Drosophilidae</taxon>
        <taxon>Drosophila</taxon>
        <taxon>Sophophora</taxon>
    </lineage>
</organism>
<protein>
    <submittedName>
        <fullName evidence="1">Uncharacterized protein</fullName>
    </submittedName>
</protein>
<dbReference type="KEGG" id="dan:6504464"/>
<dbReference type="FunCoup" id="B3N068">
    <property type="interactions" value="2"/>
</dbReference>
<dbReference type="Proteomes" id="UP000007801">
    <property type="component" value="Unassembled WGS sequence"/>
</dbReference>
<evidence type="ECO:0000313" key="2">
    <source>
        <dbReference type="Proteomes" id="UP000007801"/>
    </source>
</evidence>
<dbReference type="HOGENOM" id="CLU_121119_0_0_1"/>
<name>B3N068_DROAN</name>
<dbReference type="PhylomeDB" id="B3N068"/>
<reference evidence="1 2" key="1">
    <citation type="journal article" date="2007" name="Nature">
        <title>Evolution of genes and genomes on the Drosophila phylogeny.</title>
        <authorList>
            <consortium name="Drosophila 12 Genomes Consortium"/>
            <person name="Clark A.G."/>
            <person name="Eisen M.B."/>
            <person name="Smith D.R."/>
            <person name="Bergman C.M."/>
            <person name="Oliver B."/>
            <person name="Markow T.A."/>
            <person name="Kaufman T.C."/>
            <person name="Kellis M."/>
            <person name="Gelbart W."/>
            <person name="Iyer V.N."/>
            <person name="Pollard D.A."/>
            <person name="Sackton T.B."/>
            <person name="Larracuente A.M."/>
            <person name="Singh N.D."/>
            <person name="Abad J.P."/>
            <person name="Abt D.N."/>
            <person name="Adryan B."/>
            <person name="Aguade M."/>
            <person name="Akashi H."/>
            <person name="Anderson W.W."/>
            <person name="Aquadro C.F."/>
            <person name="Ardell D.H."/>
            <person name="Arguello R."/>
            <person name="Artieri C.G."/>
            <person name="Barbash D.A."/>
            <person name="Barker D."/>
            <person name="Barsanti P."/>
            <person name="Batterham P."/>
            <person name="Batzoglou S."/>
            <person name="Begun D."/>
            <person name="Bhutkar A."/>
            <person name="Blanco E."/>
            <person name="Bosak S.A."/>
            <person name="Bradley R.K."/>
            <person name="Brand A.D."/>
            <person name="Brent M.R."/>
            <person name="Brooks A.N."/>
            <person name="Brown R.H."/>
            <person name="Butlin R.K."/>
            <person name="Caggese C."/>
            <person name="Calvi B.R."/>
            <person name="Bernardo de Carvalho A."/>
            <person name="Caspi A."/>
            <person name="Castrezana S."/>
            <person name="Celniker S.E."/>
            <person name="Chang J.L."/>
            <person name="Chapple C."/>
            <person name="Chatterji S."/>
            <person name="Chinwalla A."/>
            <person name="Civetta A."/>
            <person name="Clifton S.W."/>
            <person name="Comeron J.M."/>
            <person name="Costello J.C."/>
            <person name="Coyne J.A."/>
            <person name="Daub J."/>
            <person name="David R.G."/>
            <person name="Delcher A.L."/>
            <person name="Delehaunty K."/>
            <person name="Do C.B."/>
            <person name="Ebling H."/>
            <person name="Edwards K."/>
            <person name="Eickbush T."/>
            <person name="Evans J.D."/>
            <person name="Filipski A."/>
            <person name="Findeiss S."/>
            <person name="Freyhult E."/>
            <person name="Fulton L."/>
            <person name="Fulton R."/>
            <person name="Garcia A.C."/>
            <person name="Gardiner A."/>
            <person name="Garfield D.A."/>
            <person name="Garvin B.E."/>
            <person name="Gibson G."/>
            <person name="Gilbert D."/>
            <person name="Gnerre S."/>
            <person name="Godfrey J."/>
            <person name="Good R."/>
            <person name="Gotea V."/>
            <person name="Gravely B."/>
            <person name="Greenberg A.J."/>
            <person name="Griffiths-Jones S."/>
            <person name="Gross S."/>
            <person name="Guigo R."/>
            <person name="Gustafson E.A."/>
            <person name="Haerty W."/>
            <person name="Hahn M.W."/>
            <person name="Halligan D.L."/>
            <person name="Halpern A.L."/>
            <person name="Halter G.M."/>
            <person name="Han M.V."/>
            <person name="Heger A."/>
            <person name="Hillier L."/>
            <person name="Hinrichs A.S."/>
            <person name="Holmes I."/>
            <person name="Hoskins R.A."/>
            <person name="Hubisz M.J."/>
            <person name="Hultmark D."/>
            <person name="Huntley M.A."/>
            <person name="Jaffe D.B."/>
            <person name="Jagadeeshan S."/>
            <person name="Jeck W.R."/>
            <person name="Johnson J."/>
            <person name="Jones C.D."/>
            <person name="Jordan W.C."/>
            <person name="Karpen G.H."/>
            <person name="Kataoka E."/>
            <person name="Keightley P.D."/>
            <person name="Kheradpour P."/>
            <person name="Kirkness E.F."/>
            <person name="Koerich L.B."/>
            <person name="Kristiansen K."/>
            <person name="Kudrna D."/>
            <person name="Kulathinal R.J."/>
            <person name="Kumar S."/>
            <person name="Kwok R."/>
            <person name="Lander E."/>
            <person name="Langley C.H."/>
            <person name="Lapoint R."/>
            <person name="Lazzaro B.P."/>
            <person name="Lee S.J."/>
            <person name="Levesque L."/>
            <person name="Li R."/>
            <person name="Lin C.F."/>
            <person name="Lin M.F."/>
            <person name="Lindblad-Toh K."/>
            <person name="Llopart A."/>
            <person name="Long M."/>
            <person name="Low L."/>
            <person name="Lozovsky E."/>
            <person name="Lu J."/>
            <person name="Luo M."/>
            <person name="Machado C.A."/>
            <person name="Makalowski W."/>
            <person name="Marzo M."/>
            <person name="Matsuda M."/>
            <person name="Matzkin L."/>
            <person name="McAllister B."/>
            <person name="McBride C.S."/>
            <person name="McKernan B."/>
            <person name="McKernan K."/>
            <person name="Mendez-Lago M."/>
            <person name="Minx P."/>
            <person name="Mollenhauer M.U."/>
            <person name="Montooth K."/>
            <person name="Mount S.M."/>
            <person name="Mu X."/>
            <person name="Myers E."/>
            <person name="Negre B."/>
            <person name="Newfeld S."/>
            <person name="Nielsen R."/>
            <person name="Noor M.A."/>
            <person name="O'Grady P."/>
            <person name="Pachter L."/>
            <person name="Papaceit M."/>
            <person name="Parisi M.J."/>
            <person name="Parisi M."/>
            <person name="Parts L."/>
            <person name="Pedersen J.S."/>
            <person name="Pesole G."/>
            <person name="Phillippy A.M."/>
            <person name="Ponting C.P."/>
            <person name="Pop M."/>
            <person name="Porcelli D."/>
            <person name="Powell J.R."/>
            <person name="Prohaska S."/>
            <person name="Pruitt K."/>
            <person name="Puig M."/>
            <person name="Quesneville H."/>
            <person name="Ram K.R."/>
            <person name="Rand D."/>
            <person name="Rasmussen M.D."/>
            <person name="Reed L.K."/>
            <person name="Reenan R."/>
            <person name="Reily A."/>
            <person name="Remington K.A."/>
            <person name="Rieger T.T."/>
            <person name="Ritchie M.G."/>
            <person name="Robin C."/>
            <person name="Rogers Y.H."/>
            <person name="Rohde C."/>
            <person name="Rozas J."/>
            <person name="Rubenfield M.J."/>
            <person name="Ruiz A."/>
            <person name="Russo S."/>
            <person name="Salzberg S.L."/>
            <person name="Sanchez-Gracia A."/>
            <person name="Saranga D.J."/>
            <person name="Sato H."/>
            <person name="Schaeffer S.W."/>
            <person name="Schatz M.C."/>
            <person name="Schlenke T."/>
            <person name="Schwartz R."/>
            <person name="Segarra C."/>
            <person name="Singh R.S."/>
            <person name="Sirot L."/>
            <person name="Sirota M."/>
            <person name="Sisneros N.B."/>
            <person name="Smith C.D."/>
            <person name="Smith T.F."/>
            <person name="Spieth J."/>
            <person name="Stage D.E."/>
            <person name="Stark A."/>
            <person name="Stephan W."/>
            <person name="Strausberg R.L."/>
            <person name="Strempel S."/>
            <person name="Sturgill D."/>
            <person name="Sutton G."/>
            <person name="Sutton G.G."/>
            <person name="Tao W."/>
            <person name="Teichmann S."/>
            <person name="Tobari Y.N."/>
            <person name="Tomimura Y."/>
            <person name="Tsolas J.M."/>
            <person name="Valente V.L."/>
            <person name="Venter E."/>
            <person name="Venter J.C."/>
            <person name="Vicario S."/>
            <person name="Vieira F.G."/>
            <person name="Vilella A.J."/>
            <person name="Villasante A."/>
            <person name="Walenz B."/>
            <person name="Wang J."/>
            <person name="Wasserman M."/>
            <person name="Watts T."/>
            <person name="Wilson D."/>
            <person name="Wilson R.K."/>
            <person name="Wing R.A."/>
            <person name="Wolfner M.F."/>
            <person name="Wong A."/>
            <person name="Wong G.K."/>
            <person name="Wu C.I."/>
            <person name="Wu G."/>
            <person name="Yamamoto D."/>
            <person name="Yang H.P."/>
            <person name="Yang S.P."/>
            <person name="Yorke J.A."/>
            <person name="Yoshida K."/>
            <person name="Zdobnov E."/>
            <person name="Zhang P."/>
            <person name="Zhang Y."/>
            <person name="Zimin A.V."/>
            <person name="Baldwin J."/>
            <person name="Abdouelleil A."/>
            <person name="Abdulkadir J."/>
            <person name="Abebe A."/>
            <person name="Abera B."/>
            <person name="Abreu J."/>
            <person name="Acer S.C."/>
            <person name="Aftuck L."/>
            <person name="Alexander A."/>
            <person name="An P."/>
            <person name="Anderson E."/>
            <person name="Anderson S."/>
            <person name="Arachi H."/>
            <person name="Azer M."/>
            <person name="Bachantsang P."/>
            <person name="Barry A."/>
            <person name="Bayul T."/>
            <person name="Berlin A."/>
            <person name="Bessette D."/>
            <person name="Bloom T."/>
            <person name="Blye J."/>
            <person name="Boguslavskiy L."/>
            <person name="Bonnet C."/>
            <person name="Boukhgalter B."/>
            <person name="Bourzgui I."/>
            <person name="Brown A."/>
            <person name="Cahill P."/>
            <person name="Channer S."/>
            <person name="Cheshatsang Y."/>
            <person name="Chuda L."/>
            <person name="Citroen M."/>
            <person name="Collymore A."/>
            <person name="Cooke P."/>
            <person name="Costello M."/>
            <person name="D'Aco K."/>
            <person name="Daza R."/>
            <person name="De Haan G."/>
            <person name="DeGray S."/>
            <person name="DeMaso C."/>
            <person name="Dhargay N."/>
            <person name="Dooley K."/>
            <person name="Dooley E."/>
            <person name="Doricent M."/>
            <person name="Dorje P."/>
            <person name="Dorjee K."/>
            <person name="Dupes A."/>
            <person name="Elong R."/>
            <person name="Falk J."/>
            <person name="Farina A."/>
            <person name="Faro S."/>
            <person name="Ferguson D."/>
            <person name="Fisher S."/>
            <person name="Foley C.D."/>
            <person name="Franke A."/>
            <person name="Friedrich D."/>
            <person name="Gadbois L."/>
            <person name="Gearin G."/>
            <person name="Gearin C.R."/>
            <person name="Giannoukos G."/>
            <person name="Goode T."/>
            <person name="Graham J."/>
            <person name="Grandbois E."/>
            <person name="Grewal S."/>
            <person name="Gyaltsen K."/>
            <person name="Hafez N."/>
            <person name="Hagos B."/>
            <person name="Hall J."/>
            <person name="Henson C."/>
            <person name="Hollinger A."/>
            <person name="Honan T."/>
            <person name="Huard M.D."/>
            <person name="Hughes L."/>
            <person name="Hurhula B."/>
            <person name="Husby M.E."/>
            <person name="Kamat A."/>
            <person name="Kanga B."/>
            <person name="Kashin S."/>
            <person name="Khazanovich D."/>
            <person name="Kisner P."/>
            <person name="Lance K."/>
            <person name="Lara M."/>
            <person name="Lee W."/>
            <person name="Lennon N."/>
            <person name="Letendre F."/>
            <person name="LeVine R."/>
            <person name="Lipovsky A."/>
            <person name="Liu X."/>
            <person name="Liu J."/>
            <person name="Liu S."/>
            <person name="Lokyitsang T."/>
            <person name="Lokyitsang Y."/>
            <person name="Lubonja R."/>
            <person name="Lui A."/>
            <person name="MacDonald P."/>
            <person name="Magnisalis V."/>
            <person name="Maru K."/>
            <person name="Matthews C."/>
            <person name="McCusker W."/>
            <person name="McDonough S."/>
            <person name="Mehta T."/>
            <person name="Meldrim J."/>
            <person name="Meneus L."/>
            <person name="Mihai O."/>
            <person name="Mihalev A."/>
            <person name="Mihova T."/>
            <person name="Mittelman R."/>
            <person name="Mlenga V."/>
            <person name="Montmayeur A."/>
            <person name="Mulrain L."/>
            <person name="Navidi A."/>
            <person name="Naylor J."/>
            <person name="Negash T."/>
            <person name="Nguyen T."/>
            <person name="Nguyen N."/>
            <person name="Nicol R."/>
            <person name="Norbu C."/>
            <person name="Norbu N."/>
            <person name="Novod N."/>
            <person name="O'Neill B."/>
            <person name="Osman S."/>
            <person name="Markiewicz E."/>
            <person name="Oyono O.L."/>
            <person name="Patti C."/>
            <person name="Phunkhang P."/>
            <person name="Pierre F."/>
            <person name="Priest M."/>
            <person name="Raghuraman S."/>
            <person name="Rege F."/>
            <person name="Reyes R."/>
            <person name="Rise C."/>
            <person name="Rogov P."/>
            <person name="Ross K."/>
            <person name="Ryan E."/>
            <person name="Settipalli S."/>
            <person name="Shea T."/>
            <person name="Sherpa N."/>
            <person name="Shi L."/>
            <person name="Shih D."/>
            <person name="Sparrow T."/>
            <person name="Spaulding J."/>
            <person name="Stalker J."/>
            <person name="Stange-Thomann N."/>
            <person name="Stavropoulos S."/>
            <person name="Stone C."/>
            <person name="Strader C."/>
            <person name="Tesfaye S."/>
            <person name="Thomson T."/>
            <person name="Thoulutsang Y."/>
            <person name="Thoulutsang D."/>
            <person name="Topham K."/>
            <person name="Topping I."/>
            <person name="Tsamla T."/>
            <person name="Vassiliev H."/>
            <person name="Vo A."/>
            <person name="Wangchuk T."/>
            <person name="Wangdi T."/>
            <person name="Weiand M."/>
            <person name="Wilkinson J."/>
            <person name="Wilson A."/>
            <person name="Yadav S."/>
            <person name="Young G."/>
            <person name="Yu Q."/>
            <person name="Zembek L."/>
            <person name="Zhong D."/>
            <person name="Zimmer A."/>
            <person name="Zwirko Z."/>
            <person name="Jaffe D.B."/>
            <person name="Alvarez P."/>
            <person name="Brockman W."/>
            <person name="Butler J."/>
            <person name="Chin C."/>
            <person name="Gnerre S."/>
            <person name="Grabherr M."/>
            <person name="Kleber M."/>
            <person name="Mauceli E."/>
            <person name="MacCallum I."/>
        </authorList>
    </citation>
    <scope>NUCLEOTIDE SEQUENCE [LARGE SCALE GENOMIC DNA]</scope>
    <source>
        <strain evidence="2">Tucson 14024-0371.13</strain>
    </source>
</reference>
<dbReference type="SMR" id="B3N068"/>
<proteinExistence type="predicted"/>